<dbReference type="InterPro" id="IPR011990">
    <property type="entry name" value="TPR-like_helical_dom_sf"/>
</dbReference>
<dbReference type="eggNOG" id="COG3118">
    <property type="taxonomic scope" value="Bacteria"/>
</dbReference>
<evidence type="ECO:0000313" key="3">
    <source>
        <dbReference type="Proteomes" id="UP000002745"/>
    </source>
</evidence>
<accession>C6XPN4</accession>
<dbReference type="EMBL" id="CP001678">
    <property type="protein sequence ID" value="ACT60299.1"/>
    <property type="molecule type" value="Genomic_DNA"/>
</dbReference>
<dbReference type="Proteomes" id="UP000002745">
    <property type="component" value="Chromosome"/>
</dbReference>
<dbReference type="AlphaFoldDB" id="C6XPN4"/>
<name>C6XPN4_HIRBI</name>
<sequence>MIKANMVVTILAFSIVAACEKLPPSEVEEPGGQITEATSFTGEPLLRRVVSETQKEENEGKILKIKEQDSLSEDDFMKLGKLLAANKQYQDAIAAYSEGLKIYPESFKLLRHRAHRYLTTRQVEAARADLVLANSLNNALDADAIEFKNGHENGTYRHWIGYHLGIAELLLENYEASASAFRDSLATSSNDNEVLGVVDWLYTVYNLAGNVEAAEKVLENVPADTGADASYPYYDRVMLYKGLRTAAEVIDLEADASNWSAKDITLANGVANWMLFQGRPEEAAKVYDAILATPYWDIWAYLTAEHQLTIMN</sequence>
<dbReference type="KEGG" id="hba:Hbal_2624"/>
<dbReference type="SMART" id="SM00028">
    <property type="entry name" value="TPR"/>
    <property type="match status" value="2"/>
</dbReference>
<evidence type="ECO:0000256" key="1">
    <source>
        <dbReference type="PROSITE-ProRule" id="PRU00339"/>
    </source>
</evidence>
<dbReference type="HOGENOM" id="CLU_075517_0_0_5"/>
<dbReference type="Gene3D" id="1.25.40.10">
    <property type="entry name" value="Tetratricopeptide repeat domain"/>
    <property type="match status" value="1"/>
</dbReference>
<keyword evidence="3" id="KW-1185">Reference proteome</keyword>
<feature type="repeat" description="TPR" evidence="1">
    <location>
        <begin position="73"/>
        <end position="106"/>
    </location>
</feature>
<organism evidence="2 3">
    <name type="scientific">Hirschia baltica (strain ATCC 49814 / DSM 5838 / IFAM 1418)</name>
    <dbReference type="NCBI Taxonomy" id="582402"/>
    <lineage>
        <taxon>Bacteria</taxon>
        <taxon>Pseudomonadati</taxon>
        <taxon>Pseudomonadota</taxon>
        <taxon>Alphaproteobacteria</taxon>
        <taxon>Hyphomonadales</taxon>
        <taxon>Hyphomonadaceae</taxon>
        <taxon>Hirschia</taxon>
    </lineage>
</organism>
<dbReference type="RefSeq" id="WP_015828449.1">
    <property type="nucleotide sequence ID" value="NC_012982.1"/>
</dbReference>
<evidence type="ECO:0000313" key="2">
    <source>
        <dbReference type="EMBL" id="ACT60299.1"/>
    </source>
</evidence>
<dbReference type="SUPFAM" id="SSF48452">
    <property type="entry name" value="TPR-like"/>
    <property type="match status" value="1"/>
</dbReference>
<keyword evidence="1" id="KW-0802">TPR repeat</keyword>
<protein>
    <submittedName>
        <fullName evidence="2">Tetratricopeptide TPR_2 repeat protein</fullName>
    </submittedName>
</protein>
<dbReference type="InterPro" id="IPR019734">
    <property type="entry name" value="TPR_rpt"/>
</dbReference>
<dbReference type="PROSITE" id="PS51257">
    <property type="entry name" value="PROKAR_LIPOPROTEIN"/>
    <property type="match status" value="1"/>
</dbReference>
<gene>
    <name evidence="2" type="ordered locus">Hbal_2624</name>
</gene>
<dbReference type="PROSITE" id="PS50005">
    <property type="entry name" value="TPR"/>
    <property type="match status" value="1"/>
</dbReference>
<proteinExistence type="predicted"/>
<dbReference type="STRING" id="582402.Hbal_2624"/>
<reference evidence="3" key="1">
    <citation type="journal article" date="2011" name="J. Bacteriol.">
        <title>Genome sequences of eight morphologically diverse alphaproteobacteria.</title>
        <authorList>
            <consortium name="US DOE Joint Genome Institute"/>
            <person name="Brown P.J."/>
            <person name="Kysela D.T."/>
            <person name="Buechlein A."/>
            <person name="Hemmerich C."/>
            <person name="Brun Y.V."/>
        </authorList>
    </citation>
    <scope>NUCLEOTIDE SEQUENCE [LARGE SCALE GENOMIC DNA]</scope>
    <source>
        <strain evidence="3">ATCC 49814 / DSM 5838 / IFAM 1418</strain>
    </source>
</reference>
<dbReference type="OrthoDB" id="955869at2"/>